<reference evidence="1 2" key="1">
    <citation type="submission" date="2019-02" db="EMBL/GenBank/DDBJ databases">
        <title>Genomic Encyclopedia of Type Strains, Phase IV (KMG-IV): sequencing the most valuable type-strain genomes for metagenomic binning, comparative biology and taxonomic classification.</title>
        <authorList>
            <person name="Goeker M."/>
        </authorList>
    </citation>
    <scope>NUCLEOTIDE SEQUENCE [LARGE SCALE GENOMIC DNA]</scope>
    <source>
        <strain evidence="1 2">DSM 18116</strain>
    </source>
</reference>
<dbReference type="OrthoDB" id="772614at2"/>
<comment type="caution">
    <text evidence="1">The sequence shown here is derived from an EMBL/GenBank/DDBJ whole genome shotgun (WGS) entry which is preliminary data.</text>
</comment>
<name>A0A4Q7N3Q8_9BACT</name>
<proteinExistence type="predicted"/>
<keyword evidence="2" id="KW-1185">Reference proteome</keyword>
<gene>
    <name evidence="1" type="ORF">EV199_1473</name>
</gene>
<dbReference type="Proteomes" id="UP000293874">
    <property type="component" value="Unassembled WGS sequence"/>
</dbReference>
<evidence type="ECO:0000313" key="2">
    <source>
        <dbReference type="Proteomes" id="UP000293874"/>
    </source>
</evidence>
<protein>
    <submittedName>
        <fullName evidence="1">Uncharacterized protein</fullName>
    </submittedName>
</protein>
<dbReference type="RefSeq" id="WP_130539962.1">
    <property type="nucleotide sequence ID" value="NZ_CP042431.1"/>
</dbReference>
<organism evidence="1 2">
    <name type="scientific">Pseudobacter ginsenosidimutans</name>
    <dbReference type="NCBI Taxonomy" id="661488"/>
    <lineage>
        <taxon>Bacteria</taxon>
        <taxon>Pseudomonadati</taxon>
        <taxon>Bacteroidota</taxon>
        <taxon>Chitinophagia</taxon>
        <taxon>Chitinophagales</taxon>
        <taxon>Chitinophagaceae</taxon>
        <taxon>Pseudobacter</taxon>
    </lineage>
</organism>
<accession>A0A4Q7N3Q8</accession>
<dbReference type="EMBL" id="SGXA01000001">
    <property type="protein sequence ID" value="RZS75604.1"/>
    <property type="molecule type" value="Genomic_DNA"/>
</dbReference>
<dbReference type="AlphaFoldDB" id="A0A4Q7N3Q8"/>
<sequence length="60" mass="6506">MENKPANFAELSEKLLQGIGKALRKLVETSAANGESLVIGDKDGNIKRIPAKDLLETLQK</sequence>
<evidence type="ECO:0000313" key="1">
    <source>
        <dbReference type="EMBL" id="RZS75604.1"/>
    </source>
</evidence>